<feature type="active site" description="Nucleophile" evidence="6">
    <location>
        <position position="450"/>
    </location>
</feature>
<dbReference type="Gene3D" id="3.40.1090.10">
    <property type="entry name" value="Cytosolic phospholipase A2 catalytic domain"/>
    <property type="match status" value="2"/>
</dbReference>
<feature type="short sequence motif" description="GXSXG" evidence="6">
    <location>
        <begin position="448"/>
        <end position="452"/>
    </location>
</feature>
<name>A0A2T5PTF2_ECTOL</name>
<dbReference type="GO" id="GO:0016042">
    <property type="term" value="P:lipid catabolic process"/>
    <property type="evidence" value="ECO:0007669"/>
    <property type="project" value="UniProtKB-UniRule"/>
</dbReference>
<dbReference type="Proteomes" id="UP000244052">
    <property type="component" value="Unassembled WGS sequence"/>
</dbReference>
<keyword evidence="2" id="KW-0285">Flavoprotein</keyword>
<keyword evidence="6" id="KW-0378">Hydrolase</keyword>
<evidence type="ECO:0000256" key="6">
    <source>
        <dbReference type="PROSITE-ProRule" id="PRU01161"/>
    </source>
</evidence>
<evidence type="ECO:0000256" key="5">
    <source>
        <dbReference type="ARBA" id="ARBA00023098"/>
    </source>
</evidence>
<reference evidence="8 9" key="1">
    <citation type="submission" date="2018-04" db="EMBL/GenBank/DDBJ databases">
        <title>Pseudomonas sp. nov., isolated from mangrove soil.</title>
        <authorList>
            <person name="Chen C."/>
        </authorList>
    </citation>
    <scope>NUCLEOTIDE SEQUENCE [LARGE SCALE GENOMIC DNA]</scope>
    <source>
        <strain evidence="8 9">JCM 14246</strain>
    </source>
</reference>
<dbReference type="Gene3D" id="3.30.390.30">
    <property type="match status" value="1"/>
</dbReference>
<dbReference type="Gene3D" id="3.50.50.60">
    <property type="entry name" value="FAD/NAD(P)-binding domain"/>
    <property type="match status" value="2"/>
</dbReference>
<feature type="short sequence motif" description="GXGXXG" evidence="6">
    <location>
        <begin position="421"/>
        <end position="426"/>
    </location>
</feature>
<dbReference type="PANTHER" id="PTHR43557:SF2">
    <property type="entry name" value="RIESKE DOMAIN-CONTAINING PROTEIN-RELATED"/>
    <property type="match status" value="1"/>
</dbReference>
<dbReference type="InterPro" id="IPR021095">
    <property type="entry name" value="DUF3734"/>
</dbReference>
<sequence length="789" mass="87134">MSLQEIDFLLIGGGLASAQAAETLRQEGVAGSVQILSAEPKLPYHRPFLSKRYLLGSVSETRILVHPEDFYREHRIEVALNTRAVGIDTTRQCVRTSSRSVIHYGKLLIATGSIPRALAVPGASLGGVYTLRTQADSEAIRQAAAGARRVVIVGGGFLGMEVALSMRELGIAVVVIEAQDRILRHLESAVLSDFIRRQVESAHGISIMTTESVVAFHGRKTVGEVETANGTRVPCDLAIVCIGVEPATAFLRDTDIQLENGYVVVDDRLQTNTQNVYAAGDVAYFYDPVFARRRHIEHWDNAIKQGQLAARNMAGRRRRYDEVSCFFCEIGDVGFNVVGDPSHADESISQGSLQDRSFSLYYLNNDIPRAVFTLGRPAGEIRAAESLIRYRTNLRKDKRHLENPTFALQSLPMQNVLILQGGGALGAFECGVVKALEEQRIFPDIVAGISIGAFNGAIIASHPEHATEALEAFWSDIQVASPMAPTEPMRHAISAAQIVGFGVEKFFRPRWIPPMDAPWEAFVQPPWNWTSFYDTSPMRHLLAQYVDFPALKTSPVRLLVGAVNVLTAEFETFDSYVDDFTADHIIASGSLPPGFSWTFIDGKPYWDGGIVSNSPLDLVIDRCGPDGKRVFIVDLFASQRDLPTNITEVLARRDEIIYAERVRSDLHVREMAEAYRDLIGHLMQEIGPDQRDRIRRLPRYIQLMGNGVPTQITRFVRRPPSDEVPSRDYDFSDVAIRSNQTQGYALAKSTLASPGLAGGRCQAVQAEHARMLSSLSTIVRPFLLSGESS</sequence>
<feature type="domain" description="PNPLA" evidence="7">
    <location>
        <begin position="417"/>
        <end position="620"/>
    </location>
</feature>
<evidence type="ECO:0000313" key="8">
    <source>
        <dbReference type="EMBL" id="PTU81021.1"/>
    </source>
</evidence>
<keyword evidence="6" id="KW-0442">Lipid degradation</keyword>
<dbReference type="AlphaFoldDB" id="A0A2T5PTF2"/>
<dbReference type="GO" id="GO:0016651">
    <property type="term" value="F:oxidoreductase activity, acting on NAD(P)H"/>
    <property type="evidence" value="ECO:0007669"/>
    <property type="project" value="TreeGrafter"/>
</dbReference>
<evidence type="ECO:0000256" key="2">
    <source>
        <dbReference type="ARBA" id="ARBA00022630"/>
    </source>
</evidence>
<accession>A0A2T5PTF2</accession>
<evidence type="ECO:0000259" key="7">
    <source>
        <dbReference type="PROSITE" id="PS51635"/>
    </source>
</evidence>
<proteinExistence type="predicted"/>
<protein>
    <submittedName>
        <fullName evidence="8">Pyridine nucleotide-disulfide oxidoreductase</fullName>
    </submittedName>
</protein>
<dbReference type="RefSeq" id="WP_108232688.1">
    <property type="nucleotide sequence ID" value="NZ_QASO01000001.1"/>
</dbReference>
<dbReference type="PRINTS" id="PR00368">
    <property type="entry name" value="FADPNR"/>
</dbReference>
<dbReference type="SUPFAM" id="SSF55424">
    <property type="entry name" value="FAD/NAD-linked reductases, dimerisation (C-terminal) domain"/>
    <property type="match status" value="1"/>
</dbReference>
<feature type="active site" description="Proton acceptor" evidence="6">
    <location>
        <position position="607"/>
    </location>
</feature>
<dbReference type="Pfam" id="PF07992">
    <property type="entry name" value="Pyr_redox_2"/>
    <property type="match status" value="1"/>
</dbReference>
<comment type="caution">
    <text evidence="8">The sequence shown here is derived from an EMBL/GenBank/DDBJ whole genome shotgun (WGS) entry which is preliminary data.</text>
</comment>
<dbReference type="InterPro" id="IPR023753">
    <property type="entry name" value="FAD/NAD-binding_dom"/>
</dbReference>
<gene>
    <name evidence="8" type="ORF">DBO86_00500</name>
</gene>
<keyword evidence="9" id="KW-1185">Reference proteome</keyword>
<evidence type="ECO:0000256" key="3">
    <source>
        <dbReference type="ARBA" id="ARBA00022827"/>
    </source>
</evidence>
<dbReference type="PANTHER" id="PTHR43557">
    <property type="entry name" value="APOPTOSIS-INDUCING FACTOR 1"/>
    <property type="match status" value="1"/>
</dbReference>
<feature type="short sequence motif" description="DGA/G" evidence="6">
    <location>
        <begin position="607"/>
        <end position="609"/>
    </location>
</feature>
<comment type="cofactor">
    <cofactor evidence="1">
        <name>FAD</name>
        <dbReference type="ChEBI" id="CHEBI:57692"/>
    </cofactor>
</comment>
<dbReference type="CDD" id="cd07209">
    <property type="entry name" value="Pat_hypo_Ecoli_Z1214_like"/>
    <property type="match status" value="1"/>
</dbReference>
<dbReference type="SUPFAM" id="SSF52151">
    <property type="entry name" value="FabD/lysophospholipase-like"/>
    <property type="match status" value="1"/>
</dbReference>
<dbReference type="GO" id="GO:0005737">
    <property type="term" value="C:cytoplasm"/>
    <property type="evidence" value="ECO:0007669"/>
    <property type="project" value="TreeGrafter"/>
</dbReference>
<keyword evidence="5 6" id="KW-0443">Lipid metabolism</keyword>
<dbReference type="GO" id="GO:0016787">
    <property type="term" value="F:hydrolase activity"/>
    <property type="evidence" value="ECO:0007669"/>
    <property type="project" value="UniProtKB-UniRule"/>
</dbReference>
<dbReference type="InterPro" id="IPR016035">
    <property type="entry name" value="Acyl_Trfase/lysoPLipase"/>
</dbReference>
<dbReference type="SUPFAM" id="SSF51905">
    <property type="entry name" value="FAD/NAD(P)-binding domain"/>
    <property type="match status" value="2"/>
</dbReference>
<organism evidence="8 9">
    <name type="scientific">Ectopseudomonas oleovorans</name>
    <name type="common">Pseudomonas oleovorans</name>
    <dbReference type="NCBI Taxonomy" id="301"/>
    <lineage>
        <taxon>Bacteria</taxon>
        <taxon>Pseudomonadati</taxon>
        <taxon>Pseudomonadota</taxon>
        <taxon>Gammaproteobacteria</taxon>
        <taxon>Pseudomonadales</taxon>
        <taxon>Pseudomonadaceae</taxon>
        <taxon>Ectopseudomonas</taxon>
    </lineage>
</organism>
<dbReference type="InterPro" id="IPR036188">
    <property type="entry name" value="FAD/NAD-bd_sf"/>
</dbReference>
<dbReference type="InterPro" id="IPR050446">
    <property type="entry name" value="FAD-oxidoreductase/Apoptosis"/>
</dbReference>
<dbReference type="InterPro" id="IPR016156">
    <property type="entry name" value="FAD/NAD-linked_Rdtase_dimer_sf"/>
</dbReference>
<dbReference type="EMBL" id="QASO01000001">
    <property type="protein sequence ID" value="PTU81021.1"/>
    <property type="molecule type" value="Genomic_DNA"/>
</dbReference>
<dbReference type="PRINTS" id="PR00411">
    <property type="entry name" value="PNDRDTASEI"/>
</dbReference>
<dbReference type="Pfam" id="PF01734">
    <property type="entry name" value="Patatin"/>
    <property type="match status" value="1"/>
</dbReference>
<evidence type="ECO:0000313" key="9">
    <source>
        <dbReference type="Proteomes" id="UP000244052"/>
    </source>
</evidence>
<dbReference type="Pfam" id="PF12536">
    <property type="entry name" value="DUF3734"/>
    <property type="match status" value="1"/>
</dbReference>
<evidence type="ECO:0000256" key="1">
    <source>
        <dbReference type="ARBA" id="ARBA00001974"/>
    </source>
</evidence>
<keyword evidence="3" id="KW-0274">FAD</keyword>
<evidence type="ECO:0000256" key="4">
    <source>
        <dbReference type="ARBA" id="ARBA00023002"/>
    </source>
</evidence>
<dbReference type="PROSITE" id="PS51635">
    <property type="entry name" value="PNPLA"/>
    <property type="match status" value="1"/>
</dbReference>
<keyword evidence="4" id="KW-0560">Oxidoreductase</keyword>
<dbReference type="InterPro" id="IPR002641">
    <property type="entry name" value="PNPLA_dom"/>
</dbReference>